<proteinExistence type="predicted"/>
<name>A0A0K0G3D7_STRVS</name>
<reference evidence="3" key="2">
    <citation type="submission" date="2015-08" db="UniProtKB">
        <authorList>
            <consortium name="WormBaseParasite"/>
        </authorList>
    </citation>
    <scope>IDENTIFICATION</scope>
</reference>
<dbReference type="AlphaFoldDB" id="A0A0K0G3D7"/>
<reference evidence="2" key="1">
    <citation type="submission" date="2014-07" db="EMBL/GenBank/DDBJ databases">
        <authorList>
            <person name="Martin A.A"/>
            <person name="De Silva N."/>
        </authorList>
    </citation>
    <scope>NUCLEOTIDE SEQUENCE</scope>
</reference>
<dbReference type="Proteomes" id="UP000035680">
    <property type="component" value="Unassembled WGS sequence"/>
</dbReference>
<accession>A0A0K0G3D7</accession>
<keyword evidence="2" id="KW-1185">Reference proteome</keyword>
<feature type="compositionally biased region" description="Basic residues" evidence="1">
    <location>
        <begin position="46"/>
        <end position="65"/>
    </location>
</feature>
<organism evidence="2 3">
    <name type="scientific">Strongyloides venezuelensis</name>
    <name type="common">Threadworm</name>
    <dbReference type="NCBI Taxonomy" id="75913"/>
    <lineage>
        <taxon>Eukaryota</taxon>
        <taxon>Metazoa</taxon>
        <taxon>Ecdysozoa</taxon>
        <taxon>Nematoda</taxon>
        <taxon>Chromadorea</taxon>
        <taxon>Rhabditida</taxon>
        <taxon>Tylenchina</taxon>
        <taxon>Panagrolaimomorpha</taxon>
        <taxon>Strongyloidoidea</taxon>
        <taxon>Strongyloididae</taxon>
        <taxon>Strongyloides</taxon>
    </lineage>
</organism>
<dbReference type="WBParaSite" id="SVE_1923800.1">
    <property type="protein sequence ID" value="SVE_1923800.1"/>
    <property type="gene ID" value="SVE_1923800"/>
</dbReference>
<protein>
    <submittedName>
        <fullName evidence="3">Uncharacterized protein</fullName>
    </submittedName>
</protein>
<evidence type="ECO:0000313" key="2">
    <source>
        <dbReference type="Proteomes" id="UP000035680"/>
    </source>
</evidence>
<evidence type="ECO:0000313" key="3">
    <source>
        <dbReference type="WBParaSite" id="SVE_1923800.1"/>
    </source>
</evidence>
<sequence>MMSAPTSMTQKRKRILKMFKNLCMNKKQKTDEKLLKIAEEKYLKQKREKNKKRKKKFKEKRKKFKKDGWKNKKKGGDLTPASPSIFNINFNGNIEEMVAIHKK</sequence>
<feature type="region of interest" description="Disordered" evidence="1">
    <location>
        <begin position="43"/>
        <end position="82"/>
    </location>
</feature>
<evidence type="ECO:0000256" key="1">
    <source>
        <dbReference type="SAM" id="MobiDB-lite"/>
    </source>
</evidence>
<feature type="compositionally biased region" description="Basic and acidic residues" evidence="1">
    <location>
        <begin position="66"/>
        <end position="76"/>
    </location>
</feature>